<evidence type="ECO:0000313" key="2">
    <source>
        <dbReference type="Proteomes" id="UP000007703"/>
    </source>
</evidence>
<dbReference type="InParanoid" id="C4Y213"/>
<dbReference type="KEGG" id="clu:CLUG_02245"/>
<dbReference type="VEuPathDB" id="FungiDB:CLUG_02245"/>
<dbReference type="HOGENOM" id="CLU_1643500_0_0_1"/>
<dbReference type="Proteomes" id="UP000007703">
    <property type="component" value="Unassembled WGS sequence"/>
</dbReference>
<dbReference type="AlphaFoldDB" id="C4Y213"/>
<reference evidence="1 2" key="1">
    <citation type="journal article" date="2009" name="Nature">
        <title>Evolution of pathogenicity and sexual reproduction in eight Candida genomes.</title>
        <authorList>
            <person name="Butler G."/>
            <person name="Rasmussen M.D."/>
            <person name="Lin M.F."/>
            <person name="Santos M.A."/>
            <person name="Sakthikumar S."/>
            <person name="Munro C.A."/>
            <person name="Rheinbay E."/>
            <person name="Grabherr M."/>
            <person name="Forche A."/>
            <person name="Reedy J.L."/>
            <person name="Agrafioti I."/>
            <person name="Arnaud M.B."/>
            <person name="Bates S."/>
            <person name="Brown A.J."/>
            <person name="Brunke S."/>
            <person name="Costanzo M.C."/>
            <person name="Fitzpatrick D.A."/>
            <person name="de Groot P.W."/>
            <person name="Harris D."/>
            <person name="Hoyer L.L."/>
            <person name="Hube B."/>
            <person name="Klis F.M."/>
            <person name="Kodira C."/>
            <person name="Lennard N."/>
            <person name="Logue M.E."/>
            <person name="Martin R."/>
            <person name="Neiman A.M."/>
            <person name="Nikolaou E."/>
            <person name="Quail M.A."/>
            <person name="Quinn J."/>
            <person name="Santos M.C."/>
            <person name="Schmitzberger F.F."/>
            <person name="Sherlock G."/>
            <person name="Shah P."/>
            <person name="Silverstein K.A."/>
            <person name="Skrzypek M.S."/>
            <person name="Soll D."/>
            <person name="Staggs R."/>
            <person name="Stansfield I."/>
            <person name="Stumpf M.P."/>
            <person name="Sudbery P.E."/>
            <person name="Srikantha T."/>
            <person name="Zeng Q."/>
            <person name="Berman J."/>
            <person name="Berriman M."/>
            <person name="Heitman J."/>
            <person name="Gow N.A."/>
            <person name="Lorenz M.C."/>
            <person name="Birren B.W."/>
            <person name="Kellis M."/>
            <person name="Cuomo C.A."/>
        </authorList>
    </citation>
    <scope>NUCLEOTIDE SEQUENCE [LARGE SCALE GENOMIC DNA]</scope>
    <source>
        <strain evidence="1 2">ATCC 42720</strain>
    </source>
</reference>
<organism evidence="1 2">
    <name type="scientific">Clavispora lusitaniae (strain ATCC 42720)</name>
    <name type="common">Yeast</name>
    <name type="synonym">Candida lusitaniae</name>
    <dbReference type="NCBI Taxonomy" id="306902"/>
    <lineage>
        <taxon>Eukaryota</taxon>
        <taxon>Fungi</taxon>
        <taxon>Dikarya</taxon>
        <taxon>Ascomycota</taxon>
        <taxon>Saccharomycotina</taxon>
        <taxon>Pichiomycetes</taxon>
        <taxon>Metschnikowiaceae</taxon>
        <taxon>Clavispora</taxon>
    </lineage>
</organism>
<accession>C4Y213</accession>
<proteinExistence type="predicted"/>
<sequence>MGLGPDGLSGGNGPLDGNGCNTLEMGTYSLLVNDFDNSGQCFGLVNQDNTTNFNESPVDSLNSGRHGADLYVWRRSSEERLKIFFVRECDRPQECRQTREVKSRGYGCNAHQHCRQSRAPLGLEPSSPTFCNSGKDMAFTDKMHGRGYSVHLSPKSESSFG</sequence>
<dbReference type="EMBL" id="CH408077">
    <property type="protein sequence ID" value="EEQ38122.1"/>
    <property type="molecule type" value="Genomic_DNA"/>
</dbReference>
<name>C4Y213_CLAL4</name>
<protein>
    <submittedName>
        <fullName evidence="1">Uncharacterized protein</fullName>
    </submittedName>
</protein>
<evidence type="ECO:0000313" key="1">
    <source>
        <dbReference type="EMBL" id="EEQ38122.1"/>
    </source>
</evidence>
<gene>
    <name evidence="1" type="ORF">CLUG_02245</name>
</gene>